<accession>A0A1I1SCU5</accession>
<dbReference type="Proteomes" id="UP000199263">
    <property type="component" value="Unassembled WGS sequence"/>
</dbReference>
<sequence length="86" mass="10130">MNNKEITKELFAIKDNEGNLTNEVVCDICNNKFRWIDGVNSQAVVKSISIISYYTKEEKQFNLNVTAKCPYCNFRAEYNQYYKDKK</sequence>
<proteinExistence type="predicted"/>
<dbReference type="AlphaFoldDB" id="A0A1I1SCU5"/>
<evidence type="ECO:0000313" key="2">
    <source>
        <dbReference type="Proteomes" id="UP000199263"/>
    </source>
</evidence>
<name>A0A1I1SCU5_9CLOT</name>
<evidence type="ECO:0000313" key="1">
    <source>
        <dbReference type="EMBL" id="SFD41683.1"/>
    </source>
</evidence>
<dbReference type="EMBL" id="FOMG01000044">
    <property type="protein sequence ID" value="SFD41683.1"/>
    <property type="molecule type" value="Genomic_DNA"/>
</dbReference>
<dbReference type="OrthoDB" id="9779910at2"/>
<gene>
    <name evidence="1" type="ORF">SAMN05421842_14416</name>
</gene>
<protein>
    <submittedName>
        <fullName evidence="1">Uncharacterized protein</fullName>
    </submittedName>
</protein>
<dbReference type="STRING" id="119641.SAMN05421842_14416"/>
<keyword evidence="2" id="KW-1185">Reference proteome</keyword>
<dbReference type="RefSeq" id="WP_090094388.1">
    <property type="nucleotide sequence ID" value="NZ_FOMG01000044.1"/>
</dbReference>
<organism evidence="1 2">
    <name type="scientific">Clostridium uliginosum</name>
    <dbReference type="NCBI Taxonomy" id="119641"/>
    <lineage>
        <taxon>Bacteria</taxon>
        <taxon>Bacillati</taxon>
        <taxon>Bacillota</taxon>
        <taxon>Clostridia</taxon>
        <taxon>Eubacteriales</taxon>
        <taxon>Clostridiaceae</taxon>
        <taxon>Clostridium</taxon>
    </lineage>
</organism>
<reference evidence="1 2" key="1">
    <citation type="submission" date="2016-10" db="EMBL/GenBank/DDBJ databases">
        <authorList>
            <person name="de Groot N.N."/>
        </authorList>
    </citation>
    <scope>NUCLEOTIDE SEQUENCE [LARGE SCALE GENOMIC DNA]</scope>
    <source>
        <strain evidence="1 2">DSM 12992</strain>
    </source>
</reference>